<feature type="transmembrane region" description="Helical" evidence="7">
    <location>
        <begin position="112"/>
        <end position="135"/>
    </location>
</feature>
<name>A0A1G2N1Q0_9BACT</name>
<evidence type="ECO:0000313" key="10">
    <source>
        <dbReference type="Proteomes" id="UP000178089"/>
    </source>
</evidence>
<dbReference type="AlphaFoldDB" id="A0A1G2N1Q0"/>
<feature type="domain" description="Type II secretion system protein GspF" evidence="8">
    <location>
        <begin position="22"/>
        <end position="135"/>
    </location>
</feature>
<keyword evidence="3" id="KW-1003">Cell membrane</keyword>
<reference evidence="9 10" key="1">
    <citation type="journal article" date="2016" name="Nat. Commun.">
        <title>Thousands of microbial genomes shed light on interconnected biogeochemical processes in an aquifer system.</title>
        <authorList>
            <person name="Anantharaman K."/>
            <person name="Brown C.T."/>
            <person name="Hug L.A."/>
            <person name="Sharon I."/>
            <person name="Castelle C.J."/>
            <person name="Probst A.J."/>
            <person name="Thomas B.C."/>
            <person name="Singh A."/>
            <person name="Wilkins M.J."/>
            <person name="Karaoz U."/>
            <person name="Brodie E.L."/>
            <person name="Williams K.H."/>
            <person name="Hubbard S.S."/>
            <person name="Banfield J.F."/>
        </authorList>
    </citation>
    <scope>NUCLEOTIDE SEQUENCE [LARGE SCALE GENOMIC DNA]</scope>
</reference>
<proteinExistence type="inferred from homology"/>
<dbReference type="STRING" id="1802315.A3F51_01455"/>
<comment type="subcellular location">
    <subcellularLocation>
        <location evidence="1">Cell membrane</location>
        <topology evidence="1">Multi-pass membrane protein</topology>
    </subcellularLocation>
</comment>
<evidence type="ECO:0000256" key="1">
    <source>
        <dbReference type="ARBA" id="ARBA00004651"/>
    </source>
</evidence>
<evidence type="ECO:0000256" key="7">
    <source>
        <dbReference type="SAM" id="Phobius"/>
    </source>
</evidence>
<feature type="transmembrane region" description="Helical" evidence="7">
    <location>
        <begin position="166"/>
        <end position="186"/>
    </location>
</feature>
<evidence type="ECO:0000256" key="2">
    <source>
        <dbReference type="ARBA" id="ARBA00005745"/>
    </source>
</evidence>
<evidence type="ECO:0000256" key="5">
    <source>
        <dbReference type="ARBA" id="ARBA00022989"/>
    </source>
</evidence>
<keyword evidence="6 7" id="KW-0472">Membrane</keyword>
<feature type="domain" description="Type II secretion system protein GspF" evidence="8">
    <location>
        <begin position="217"/>
        <end position="340"/>
    </location>
</feature>
<comment type="similarity">
    <text evidence="2">Belongs to the GSP F family.</text>
</comment>
<dbReference type="InterPro" id="IPR042094">
    <property type="entry name" value="T2SS_GspF_sf"/>
</dbReference>
<dbReference type="InterPro" id="IPR003004">
    <property type="entry name" value="GspF/PilC"/>
</dbReference>
<gene>
    <name evidence="9" type="ORF">A3F51_01455</name>
</gene>
<protein>
    <recommendedName>
        <fullName evidence="8">Type II secretion system protein GspF domain-containing protein</fullName>
    </recommendedName>
</protein>
<evidence type="ECO:0000256" key="6">
    <source>
        <dbReference type="ARBA" id="ARBA00023136"/>
    </source>
</evidence>
<accession>A0A1G2N1Q0</accession>
<evidence type="ECO:0000313" key="9">
    <source>
        <dbReference type="EMBL" id="OHA29262.1"/>
    </source>
</evidence>
<keyword evidence="5 7" id="KW-1133">Transmembrane helix</keyword>
<comment type="caution">
    <text evidence="9">The sequence shown here is derived from an EMBL/GenBank/DDBJ whole genome shotgun (WGS) entry which is preliminary data.</text>
</comment>
<organism evidence="9 10">
    <name type="scientific">Candidatus Taylorbacteria bacterium RIFCSPHIGHO2_12_FULL_45_16</name>
    <dbReference type="NCBI Taxonomy" id="1802315"/>
    <lineage>
        <taxon>Bacteria</taxon>
        <taxon>Candidatus Tayloriibacteriota</taxon>
    </lineage>
</organism>
<dbReference type="PRINTS" id="PR00812">
    <property type="entry name" value="BCTERIALGSPF"/>
</dbReference>
<feature type="transmembrane region" description="Helical" evidence="7">
    <location>
        <begin position="198"/>
        <end position="218"/>
    </location>
</feature>
<evidence type="ECO:0000256" key="3">
    <source>
        <dbReference type="ARBA" id="ARBA00022475"/>
    </source>
</evidence>
<sequence>MKLFSPLNNKDRIILFERLELYISAGLSLDKALHIIGQASTKHQRLCLFRIREDVMSGGLLSKSFAKHIGVSKTLSGLIEHGESSGQLLRALTISRAMLEKQGDASRKCASALIYPSIIAVFASLLTIGLVRGVMPQITPMLRSLNIELPLLTRIVMAVSEHLVTYGLYVFVVLCGVTVLFVILYGKIKRFRYISQSLFIRVPIIGYLLYSYSLSLFLQSLGSLVESGMSVPRSYTDTVSTLSLIPFQKVLQHNSPDIHKGVSCGLVLAHVSKRIPAYVPSLLSAGEASGTLGASLIRAASIIDRDMDHSLKRLTSLIEPIMMIGMGCTVGSIALSIMMPIYDISKVLQQ</sequence>
<dbReference type="Pfam" id="PF00482">
    <property type="entry name" value="T2SSF"/>
    <property type="match status" value="2"/>
</dbReference>
<feature type="transmembrane region" description="Helical" evidence="7">
    <location>
        <begin position="321"/>
        <end position="342"/>
    </location>
</feature>
<dbReference type="Gene3D" id="1.20.81.30">
    <property type="entry name" value="Type II secretion system (T2SS), domain F"/>
    <property type="match status" value="2"/>
</dbReference>
<keyword evidence="4 7" id="KW-0812">Transmembrane</keyword>
<dbReference type="GO" id="GO:0005886">
    <property type="term" value="C:plasma membrane"/>
    <property type="evidence" value="ECO:0007669"/>
    <property type="project" value="UniProtKB-SubCell"/>
</dbReference>
<dbReference type="EMBL" id="MHRT01000005">
    <property type="protein sequence ID" value="OHA29262.1"/>
    <property type="molecule type" value="Genomic_DNA"/>
</dbReference>
<dbReference type="PANTHER" id="PTHR30012">
    <property type="entry name" value="GENERAL SECRETION PATHWAY PROTEIN"/>
    <property type="match status" value="1"/>
</dbReference>
<evidence type="ECO:0000256" key="4">
    <source>
        <dbReference type="ARBA" id="ARBA00022692"/>
    </source>
</evidence>
<dbReference type="InterPro" id="IPR018076">
    <property type="entry name" value="T2SS_GspF_dom"/>
</dbReference>
<dbReference type="PANTHER" id="PTHR30012:SF0">
    <property type="entry name" value="TYPE II SECRETION SYSTEM PROTEIN F-RELATED"/>
    <property type="match status" value="1"/>
</dbReference>
<evidence type="ECO:0000259" key="8">
    <source>
        <dbReference type="Pfam" id="PF00482"/>
    </source>
</evidence>
<dbReference type="Proteomes" id="UP000178089">
    <property type="component" value="Unassembled WGS sequence"/>
</dbReference>